<comment type="similarity">
    <text evidence="5">Belongs to the protein kinase superfamily. STE Ser/Thr protein kinase family. MAP kinase kinase subfamily.</text>
</comment>
<reference evidence="8 9" key="1">
    <citation type="journal article" date="2024" name="J Genomics">
        <title>Draft genome sequencing and assembly of Favolaschia claudopus CIRM-BRFM 2984 isolated from oak limbs.</title>
        <authorList>
            <person name="Navarro D."/>
            <person name="Drula E."/>
            <person name="Chaduli D."/>
            <person name="Cazenave R."/>
            <person name="Ahrendt S."/>
            <person name="Wang J."/>
            <person name="Lipzen A."/>
            <person name="Daum C."/>
            <person name="Barry K."/>
            <person name="Grigoriev I.V."/>
            <person name="Favel A."/>
            <person name="Rosso M.N."/>
            <person name="Martin F."/>
        </authorList>
    </citation>
    <scope>NUCLEOTIDE SEQUENCE [LARGE SCALE GENOMIC DNA]</scope>
    <source>
        <strain evidence="8 9">CIRM-BRFM 2984</strain>
    </source>
</reference>
<dbReference type="GO" id="GO:0060237">
    <property type="term" value="P:regulation of fungal-type cell wall organization"/>
    <property type="evidence" value="ECO:0007669"/>
    <property type="project" value="TreeGrafter"/>
</dbReference>
<sequence>MSLHNGPSLDSEPVYPNFAWSDDDFETVARLNSSVDKVKNKATSKIMLRKTFTTREELMKVVIPEISMVCSGHINFTSFYGAYLPPSGEPEISLLTEYCEGGNLEDIGNRLKQRHVILGERIGEKIAGRLAEGILQGLAYLHSKETMHRDIKPSNILLSSKGIVKLCEFGVSSLRNWLKSGECRFDPTDYAFSYMAPEKIVGEKYTIRADVWSTGLTLLELAQQRFPYPADLPPIELMMYITADEPPQLEDEPGLNWSDEMKDFIKQTLTVDSQTRPMPGDLLAHPWVVNCMKQEVDMERWIRQILYYHGQQD</sequence>
<keyword evidence="1" id="KW-0808">Transferase</keyword>
<organism evidence="8 9">
    <name type="scientific">Favolaschia claudopus</name>
    <dbReference type="NCBI Taxonomy" id="2862362"/>
    <lineage>
        <taxon>Eukaryota</taxon>
        <taxon>Fungi</taxon>
        <taxon>Dikarya</taxon>
        <taxon>Basidiomycota</taxon>
        <taxon>Agaricomycotina</taxon>
        <taxon>Agaricomycetes</taxon>
        <taxon>Agaricomycetidae</taxon>
        <taxon>Agaricales</taxon>
        <taxon>Marasmiineae</taxon>
        <taxon>Mycenaceae</taxon>
        <taxon>Favolaschia</taxon>
    </lineage>
</organism>
<feature type="domain" description="Protein kinase" evidence="7">
    <location>
        <begin position="1"/>
        <end position="288"/>
    </location>
</feature>
<keyword evidence="2" id="KW-0547">Nucleotide-binding</keyword>
<evidence type="ECO:0000313" key="9">
    <source>
        <dbReference type="Proteomes" id="UP001362999"/>
    </source>
</evidence>
<dbReference type="AlphaFoldDB" id="A0AAW0ED61"/>
<dbReference type="PANTHER" id="PTHR48013:SF6">
    <property type="entry name" value="MAP KINASE KINASE MKK1_SSP32-RELATED"/>
    <property type="match status" value="1"/>
</dbReference>
<dbReference type="InterPro" id="IPR000719">
    <property type="entry name" value="Prot_kinase_dom"/>
</dbReference>
<dbReference type="GO" id="GO:0005524">
    <property type="term" value="F:ATP binding"/>
    <property type="evidence" value="ECO:0007669"/>
    <property type="project" value="UniProtKB-KW"/>
</dbReference>
<dbReference type="Pfam" id="PF00069">
    <property type="entry name" value="Pkinase"/>
    <property type="match status" value="1"/>
</dbReference>
<protein>
    <recommendedName>
        <fullName evidence="6">mitogen-activated protein kinase kinase</fullName>
        <ecNumber evidence="6">2.7.12.2</ecNumber>
    </recommendedName>
</protein>
<dbReference type="SMART" id="SM00220">
    <property type="entry name" value="S_TKc"/>
    <property type="match status" value="1"/>
</dbReference>
<evidence type="ECO:0000256" key="4">
    <source>
        <dbReference type="ARBA" id="ARBA00022840"/>
    </source>
</evidence>
<dbReference type="EC" id="2.7.12.2" evidence="6"/>
<keyword evidence="9" id="KW-1185">Reference proteome</keyword>
<dbReference type="GO" id="GO:0004708">
    <property type="term" value="F:MAP kinase kinase activity"/>
    <property type="evidence" value="ECO:0007669"/>
    <property type="project" value="UniProtKB-EC"/>
</dbReference>
<dbReference type="Proteomes" id="UP001362999">
    <property type="component" value="Unassembled WGS sequence"/>
</dbReference>
<dbReference type="SUPFAM" id="SSF56112">
    <property type="entry name" value="Protein kinase-like (PK-like)"/>
    <property type="match status" value="1"/>
</dbReference>
<name>A0AAW0ED61_9AGAR</name>
<evidence type="ECO:0000256" key="1">
    <source>
        <dbReference type="ARBA" id="ARBA00022679"/>
    </source>
</evidence>
<evidence type="ECO:0000256" key="5">
    <source>
        <dbReference type="ARBA" id="ARBA00038035"/>
    </source>
</evidence>
<dbReference type="GO" id="GO:0000196">
    <property type="term" value="P:cell integrity MAPK cascade"/>
    <property type="evidence" value="ECO:0007669"/>
    <property type="project" value="TreeGrafter"/>
</dbReference>
<keyword evidence="4" id="KW-0067">ATP-binding</keyword>
<dbReference type="InterPro" id="IPR011009">
    <property type="entry name" value="Kinase-like_dom_sf"/>
</dbReference>
<gene>
    <name evidence="8" type="ORF">R3P38DRAFT_6233</name>
</gene>
<accession>A0AAW0ED61</accession>
<evidence type="ECO:0000259" key="7">
    <source>
        <dbReference type="PROSITE" id="PS50011"/>
    </source>
</evidence>
<evidence type="ECO:0000313" key="8">
    <source>
        <dbReference type="EMBL" id="KAK7063604.1"/>
    </source>
</evidence>
<dbReference type="PROSITE" id="PS50011">
    <property type="entry name" value="PROTEIN_KINASE_DOM"/>
    <property type="match status" value="1"/>
</dbReference>
<dbReference type="PANTHER" id="PTHR48013">
    <property type="entry name" value="DUAL SPECIFICITY MITOGEN-ACTIVATED PROTEIN KINASE KINASE 5-RELATED"/>
    <property type="match status" value="1"/>
</dbReference>
<evidence type="ECO:0000256" key="2">
    <source>
        <dbReference type="ARBA" id="ARBA00022741"/>
    </source>
</evidence>
<keyword evidence="3 8" id="KW-0418">Kinase</keyword>
<dbReference type="EMBL" id="JAWWNJ010000001">
    <property type="protein sequence ID" value="KAK7063604.1"/>
    <property type="molecule type" value="Genomic_DNA"/>
</dbReference>
<evidence type="ECO:0000256" key="3">
    <source>
        <dbReference type="ARBA" id="ARBA00022777"/>
    </source>
</evidence>
<proteinExistence type="inferred from homology"/>
<dbReference type="Gene3D" id="1.10.510.10">
    <property type="entry name" value="Transferase(Phosphotransferase) domain 1"/>
    <property type="match status" value="1"/>
</dbReference>
<evidence type="ECO:0000256" key="6">
    <source>
        <dbReference type="ARBA" id="ARBA00038999"/>
    </source>
</evidence>
<comment type="caution">
    <text evidence="8">The sequence shown here is derived from an EMBL/GenBank/DDBJ whole genome shotgun (WGS) entry which is preliminary data.</text>
</comment>